<dbReference type="EMBL" id="OCNJ01000001">
    <property type="protein sequence ID" value="SOD89400.1"/>
    <property type="molecule type" value="Genomic_DNA"/>
</dbReference>
<dbReference type="Proteomes" id="UP000219621">
    <property type="component" value="Unassembled WGS sequence"/>
</dbReference>
<reference evidence="1 2" key="1">
    <citation type="submission" date="2017-09" db="EMBL/GenBank/DDBJ databases">
        <authorList>
            <person name="Ehlers B."/>
            <person name="Leendertz F.H."/>
        </authorList>
    </citation>
    <scope>NUCLEOTIDE SEQUENCE [LARGE SCALE GENOMIC DNA]</scope>
    <source>
        <strain evidence="1 2">USBA 140</strain>
    </source>
</reference>
<evidence type="ECO:0000313" key="2">
    <source>
        <dbReference type="Proteomes" id="UP000219621"/>
    </source>
</evidence>
<gene>
    <name evidence="1" type="ORF">SAMN05421508_101207</name>
</gene>
<protein>
    <submittedName>
        <fullName evidence="1">Uncharacterized protein</fullName>
    </submittedName>
</protein>
<evidence type="ECO:0000313" key="1">
    <source>
        <dbReference type="EMBL" id="SOD89400.1"/>
    </source>
</evidence>
<organism evidence="1 2">
    <name type="scientific">Caenispirillum bisanense</name>
    <dbReference type="NCBI Taxonomy" id="414052"/>
    <lineage>
        <taxon>Bacteria</taxon>
        <taxon>Pseudomonadati</taxon>
        <taxon>Pseudomonadota</taxon>
        <taxon>Alphaproteobacteria</taxon>
        <taxon>Rhodospirillales</taxon>
        <taxon>Novispirillaceae</taxon>
        <taxon>Caenispirillum</taxon>
    </lineage>
</organism>
<name>A0A286G1H3_9PROT</name>
<accession>A0A286G1H3</accession>
<sequence length="123" mass="13292">MPDRTVTVALDARLAAFVQRLVDEGAHPDAAAVLRAALVEYEAAGATAEPKLEYESLPAASAAAQDTVPTEVLLDVLRRADADLARGAYTDLRSRGDLETYMTGLRAEASIRAERKRLARRRA</sequence>
<keyword evidence="2" id="KW-1185">Reference proteome</keyword>
<proteinExistence type="predicted"/>
<dbReference type="RefSeq" id="WP_097277121.1">
    <property type="nucleotide sequence ID" value="NZ_OCNJ01000001.1"/>
</dbReference>
<dbReference type="AlphaFoldDB" id="A0A286G1H3"/>